<dbReference type="Proteomes" id="UP000245609">
    <property type="component" value="Unassembled WGS sequence"/>
</dbReference>
<evidence type="ECO:0000313" key="3">
    <source>
        <dbReference type="Proteomes" id="UP000245609"/>
    </source>
</evidence>
<name>A0A2T9ZKU2_9FUNG</name>
<feature type="compositionally biased region" description="Polar residues" evidence="1">
    <location>
        <begin position="35"/>
        <end position="51"/>
    </location>
</feature>
<proteinExistence type="predicted"/>
<dbReference type="EMBL" id="MBFS01000026">
    <property type="protein sequence ID" value="PVV05214.1"/>
    <property type="molecule type" value="Genomic_DNA"/>
</dbReference>
<organism evidence="2 3">
    <name type="scientific">Smittium megazygosporum</name>
    <dbReference type="NCBI Taxonomy" id="133381"/>
    <lineage>
        <taxon>Eukaryota</taxon>
        <taxon>Fungi</taxon>
        <taxon>Fungi incertae sedis</taxon>
        <taxon>Zoopagomycota</taxon>
        <taxon>Kickxellomycotina</taxon>
        <taxon>Harpellomycetes</taxon>
        <taxon>Harpellales</taxon>
        <taxon>Legeriomycetaceae</taxon>
        <taxon>Smittium</taxon>
    </lineage>
</organism>
<dbReference type="AlphaFoldDB" id="A0A2T9ZKU2"/>
<sequence>MRKATERRLNGLNILSKDSCSSKSNISSLGKEETSSGNSSKKTLEGFSNLS</sequence>
<reference evidence="2 3" key="1">
    <citation type="journal article" date="2018" name="MBio">
        <title>Comparative Genomics Reveals the Core Gene Toolbox for the Fungus-Insect Symbiosis.</title>
        <authorList>
            <person name="Wang Y."/>
            <person name="Stata M."/>
            <person name="Wang W."/>
            <person name="Stajich J.E."/>
            <person name="White M.M."/>
            <person name="Moncalvo J.M."/>
        </authorList>
    </citation>
    <scope>NUCLEOTIDE SEQUENCE [LARGE SCALE GENOMIC DNA]</scope>
    <source>
        <strain evidence="2 3">SC-DP-2</strain>
    </source>
</reference>
<comment type="caution">
    <text evidence="2">The sequence shown here is derived from an EMBL/GenBank/DDBJ whole genome shotgun (WGS) entry which is preliminary data.</text>
</comment>
<evidence type="ECO:0000256" key="1">
    <source>
        <dbReference type="SAM" id="MobiDB-lite"/>
    </source>
</evidence>
<gene>
    <name evidence="2" type="ORF">BB560_000262</name>
</gene>
<feature type="region of interest" description="Disordered" evidence="1">
    <location>
        <begin position="18"/>
        <end position="51"/>
    </location>
</feature>
<evidence type="ECO:0000313" key="2">
    <source>
        <dbReference type="EMBL" id="PVV05214.1"/>
    </source>
</evidence>
<keyword evidence="3" id="KW-1185">Reference proteome</keyword>
<accession>A0A2T9ZKU2</accession>
<feature type="compositionally biased region" description="Low complexity" evidence="1">
    <location>
        <begin position="18"/>
        <end position="29"/>
    </location>
</feature>
<protein>
    <submittedName>
        <fullName evidence="2">Uncharacterized protein</fullName>
    </submittedName>
</protein>